<organism evidence="11">
    <name type="scientific">hydrothermal vent metagenome</name>
    <dbReference type="NCBI Taxonomy" id="652676"/>
    <lineage>
        <taxon>unclassified sequences</taxon>
        <taxon>metagenomes</taxon>
        <taxon>ecological metagenomes</taxon>
    </lineage>
</organism>
<proteinExistence type="predicted"/>
<dbReference type="GO" id="GO:0009236">
    <property type="term" value="P:cobalamin biosynthetic process"/>
    <property type="evidence" value="ECO:0007669"/>
    <property type="project" value="UniProtKB-UniPathway"/>
</dbReference>
<dbReference type="InterPro" id="IPR004839">
    <property type="entry name" value="Aminotransferase_I/II_large"/>
</dbReference>
<dbReference type="PANTHER" id="PTHR42885:SF1">
    <property type="entry name" value="THREONINE-PHOSPHATE DECARBOXYLASE"/>
    <property type="match status" value="1"/>
</dbReference>
<evidence type="ECO:0000256" key="9">
    <source>
        <dbReference type="ARBA" id="ARBA00048531"/>
    </source>
</evidence>
<dbReference type="GO" id="GO:0048472">
    <property type="term" value="F:threonine-phosphate decarboxylase activity"/>
    <property type="evidence" value="ECO:0007669"/>
    <property type="project" value="UniProtKB-EC"/>
</dbReference>
<evidence type="ECO:0000256" key="2">
    <source>
        <dbReference type="ARBA" id="ARBA00003444"/>
    </source>
</evidence>
<dbReference type="EC" id="4.1.1.81" evidence="4"/>
<dbReference type="AlphaFoldDB" id="A0A3B1AA75"/>
<evidence type="ECO:0000313" key="11">
    <source>
        <dbReference type="EMBL" id="VAX00932.1"/>
    </source>
</evidence>
<comment type="function">
    <text evidence="2">Decarboxylates L-threonine-O-3-phosphate to yield (R)-1-amino-2-propanol O-2-phosphate, the precursor for the linkage between the nucleotide loop and the corrin ring in cobalamin.</text>
</comment>
<evidence type="ECO:0000256" key="7">
    <source>
        <dbReference type="ARBA" id="ARBA00023239"/>
    </source>
</evidence>
<dbReference type="InterPro" id="IPR015424">
    <property type="entry name" value="PyrdxlP-dep_Trfase"/>
</dbReference>
<keyword evidence="7 11" id="KW-0456">Lyase</keyword>
<evidence type="ECO:0000256" key="5">
    <source>
        <dbReference type="ARBA" id="ARBA00022573"/>
    </source>
</evidence>
<evidence type="ECO:0000256" key="1">
    <source>
        <dbReference type="ARBA" id="ARBA00001933"/>
    </source>
</evidence>
<comment type="pathway">
    <text evidence="3">Cofactor biosynthesis; adenosylcobalamin biosynthesis.</text>
</comment>
<dbReference type="InterPro" id="IPR005860">
    <property type="entry name" value="CobD"/>
</dbReference>
<reference evidence="11" key="1">
    <citation type="submission" date="2018-06" db="EMBL/GenBank/DDBJ databases">
        <authorList>
            <person name="Zhirakovskaya E."/>
        </authorList>
    </citation>
    <scope>NUCLEOTIDE SEQUENCE</scope>
</reference>
<comment type="cofactor">
    <cofactor evidence="1">
        <name>pyridoxal 5'-phosphate</name>
        <dbReference type="ChEBI" id="CHEBI:597326"/>
    </cofactor>
</comment>
<dbReference type="PANTHER" id="PTHR42885">
    <property type="entry name" value="HISTIDINOL-PHOSPHATE AMINOTRANSFERASE-RELATED"/>
    <property type="match status" value="1"/>
</dbReference>
<gene>
    <name evidence="11" type="ORF">MNBD_GAMMA20-2508</name>
</gene>
<protein>
    <recommendedName>
        <fullName evidence="4">threonine-phosphate decarboxylase</fullName>
        <ecNumber evidence="4">4.1.1.81</ecNumber>
    </recommendedName>
    <alternativeName>
        <fullName evidence="8">L-threonine-O-3-phosphate decarboxylase</fullName>
    </alternativeName>
</protein>
<evidence type="ECO:0000256" key="3">
    <source>
        <dbReference type="ARBA" id="ARBA00004953"/>
    </source>
</evidence>
<dbReference type="SUPFAM" id="SSF53383">
    <property type="entry name" value="PLP-dependent transferases"/>
    <property type="match status" value="1"/>
</dbReference>
<comment type="catalytic activity">
    <reaction evidence="9">
        <text>O-phospho-L-threonine + H(+) = (R)-1-aminopropan-2-yl phosphate + CO2</text>
        <dbReference type="Rhea" id="RHEA:11492"/>
        <dbReference type="ChEBI" id="CHEBI:15378"/>
        <dbReference type="ChEBI" id="CHEBI:16526"/>
        <dbReference type="ChEBI" id="CHEBI:58563"/>
        <dbReference type="ChEBI" id="CHEBI:58675"/>
        <dbReference type="EC" id="4.1.1.81"/>
    </reaction>
</comment>
<dbReference type="EMBL" id="UOFU01000210">
    <property type="protein sequence ID" value="VAX00932.1"/>
    <property type="molecule type" value="Genomic_DNA"/>
</dbReference>
<evidence type="ECO:0000259" key="10">
    <source>
        <dbReference type="Pfam" id="PF00155"/>
    </source>
</evidence>
<sequence length="354" mass="39123">MLEHGGKLIQAARQYRIPIDQWLDLSTGLNPHAWPASDVPADIWARLPEEDDGLIPAARDYYGGKQLLAVAGSQAAIQALPRLRDPASHIAILHPAYAEHAHAWRSNGFSVTPLSTASMDEIIETHDVILLVNPNNPSGECFSVEQCLCWHGRLRQRGGWLIVDEAFMDVTPEGSLVPHTPQEGLIVLRSLGKFFGLAGVRLGFVFAEAALLSQLAELLGPWPISGPSRFIAKQALRDVSWQENMRGQLKHQGQRLQQLLTNYHLPPDGGCALFQWLKTTEAPIIHEQLARQGILTRLLMDPVSLHFGRSQRPVSRDTCASLRFGLPAGEQEWARLEQALSSLTLHVTTGETQP</sequence>
<dbReference type="Pfam" id="PF00155">
    <property type="entry name" value="Aminotran_1_2"/>
    <property type="match status" value="1"/>
</dbReference>
<dbReference type="Gene3D" id="3.40.640.10">
    <property type="entry name" value="Type I PLP-dependent aspartate aminotransferase-like (Major domain)"/>
    <property type="match status" value="1"/>
</dbReference>
<dbReference type="CDD" id="cd00609">
    <property type="entry name" value="AAT_like"/>
    <property type="match status" value="1"/>
</dbReference>
<dbReference type="GO" id="GO:0030170">
    <property type="term" value="F:pyridoxal phosphate binding"/>
    <property type="evidence" value="ECO:0007669"/>
    <property type="project" value="InterPro"/>
</dbReference>
<dbReference type="Gene3D" id="3.90.1150.10">
    <property type="entry name" value="Aspartate Aminotransferase, domain 1"/>
    <property type="match status" value="1"/>
</dbReference>
<accession>A0A3B1AA75</accession>
<keyword evidence="5" id="KW-0169">Cobalamin biosynthesis</keyword>
<dbReference type="UniPathway" id="UPA00148"/>
<name>A0A3B1AA75_9ZZZZ</name>
<evidence type="ECO:0000256" key="6">
    <source>
        <dbReference type="ARBA" id="ARBA00022898"/>
    </source>
</evidence>
<dbReference type="InterPro" id="IPR015421">
    <property type="entry name" value="PyrdxlP-dep_Trfase_major"/>
</dbReference>
<evidence type="ECO:0000256" key="4">
    <source>
        <dbReference type="ARBA" id="ARBA00012285"/>
    </source>
</evidence>
<evidence type="ECO:0000256" key="8">
    <source>
        <dbReference type="ARBA" id="ARBA00029996"/>
    </source>
</evidence>
<keyword evidence="6" id="KW-0663">Pyridoxal phosphate</keyword>
<dbReference type="NCBIfam" id="TIGR01140">
    <property type="entry name" value="L_thr_O3P_dcar"/>
    <property type="match status" value="1"/>
</dbReference>
<feature type="domain" description="Aminotransferase class I/classII large" evidence="10">
    <location>
        <begin position="65"/>
        <end position="290"/>
    </location>
</feature>
<dbReference type="InterPro" id="IPR015422">
    <property type="entry name" value="PyrdxlP-dep_Trfase_small"/>
</dbReference>